<evidence type="ECO:0000313" key="1">
    <source>
        <dbReference type="EMBL" id="KAL1236821.1"/>
    </source>
</evidence>
<organism evidence="1 2">
    <name type="scientific">Trichinella spiralis</name>
    <name type="common">Trichina worm</name>
    <dbReference type="NCBI Taxonomy" id="6334"/>
    <lineage>
        <taxon>Eukaryota</taxon>
        <taxon>Metazoa</taxon>
        <taxon>Ecdysozoa</taxon>
        <taxon>Nematoda</taxon>
        <taxon>Enoplea</taxon>
        <taxon>Dorylaimia</taxon>
        <taxon>Trichinellida</taxon>
        <taxon>Trichinellidae</taxon>
        <taxon>Trichinella</taxon>
    </lineage>
</organism>
<accession>A0ABR3KII1</accession>
<dbReference type="EMBL" id="JBEUSY010000360">
    <property type="protein sequence ID" value="KAL1236821.1"/>
    <property type="molecule type" value="Genomic_DNA"/>
</dbReference>
<proteinExistence type="predicted"/>
<dbReference type="GO" id="GO:0003746">
    <property type="term" value="F:translation elongation factor activity"/>
    <property type="evidence" value="ECO:0007669"/>
    <property type="project" value="UniProtKB-KW"/>
</dbReference>
<name>A0ABR3KII1_TRISP</name>
<gene>
    <name evidence="1" type="ORF">TSPI_08913</name>
</gene>
<keyword evidence="1" id="KW-0251">Elongation factor</keyword>
<keyword evidence="2" id="KW-1185">Reference proteome</keyword>
<comment type="caution">
    <text evidence="1">The sequence shown here is derived from an EMBL/GenBank/DDBJ whole genome shotgun (WGS) entry which is preliminary data.</text>
</comment>
<dbReference type="Proteomes" id="UP001558632">
    <property type="component" value="Unassembled WGS sequence"/>
</dbReference>
<evidence type="ECO:0000313" key="2">
    <source>
        <dbReference type="Proteomes" id="UP001558632"/>
    </source>
</evidence>
<sequence>MSGGNRFQIIRAFAHGNGGEKMVLNCLFDRAAERSFTADVARKLACEPLVKPPVWRSPKASESTEYAEVVRQHCLVRDSDKGVTTSLRIGTASSGD</sequence>
<reference evidence="1 2" key="1">
    <citation type="submission" date="2024-07" db="EMBL/GenBank/DDBJ databases">
        <title>Enhanced genomic and transcriptomic resources for Trichinella pseudospiralis and T. spiralis underpin the discovery of pronounced molecular differences between stages and species.</title>
        <authorList>
            <person name="Pasi K.K."/>
            <person name="La Rosa G."/>
            <person name="Gomez-Morales M.A."/>
            <person name="Tosini F."/>
            <person name="Sumanam S."/>
            <person name="Young N.D."/>
            <person name="Chang B.C."/>
            <person name="Robin G.B."/>
        </authorList>
    </citation>
    <scope>NUCLEOTIDE SEQUENCE [LARGE SCALE GENOMIC DNA]</scope>
    <source>
        <strain evidence="1">ISS534</strain>
    </source>
</reference>
<keyword evidence="1" id="KW-0648">Protein biosynthesis</keyword>
<protein>
    <submittedName>
        <fullName evidence="1">Elongation factor</fullName>
    </submittedName>
</protein>